<evidence type="ECO:0000313" key="2">
    <source>
        <dbReference type="Proteomes" id="UP000504638"/>
    </source>
</evidence>
<dbReference type="EMBL" id="ML975168">
    <property type="protein sequence ID" value="KAF1810034.1"/>
    <property type="molecule type" value="Genomic_DNA"/>
</dbReference>
<accession>A0A6G1FW71</accession>
<gene>
    <name evidence="1 3" type="ORF">P152DRAFT_460848</name>
</gene>
<dbReference type="AlphaFoldDB" id="A0A6G1FW71"/>
<reference evidence="3" key="2">
    <citation type="submission" date="2020-04" db="EMBL/GenBank/DDBJ databases">
        <authorList>
            <consortium name="NCBI Genome Project"/>
        </authorList>
    </citation>
    <scope>NUCLEOTIDE SEQUENCE</scope>
    <source>
        <strain evidence="3">CBS 781.70</strain>
    </source>
</reference>
<dbReference type="OrthoDB" id="3673893at2759"/>
<dbReference type="Proteomes" id="UP000504638">
    <property type="component" value="Unplaced"/>
</dbReference>
<evidence type="ECO:0000313" key="1">
    <source>
        <dbReference type="EMBL" id="KAF1810034.1"/>
    </source>
</evidence>
<organism evidence="1">
    <name type="scientific">Eremomyces bilateralis CBS 781.70</name>
    <dbReference type="NCBI Taxonomy" id="1392243"/>
    <lineage>
        <taxon>Eukaryota</taxon>
        <taxon>Fungi</taxon>
        <taxon>Dikarya</taxon>
        <taxon>Ascomycota</taxon>
        <taxon>Pezizomycotina</taxon>
        <taxon>Dothideomycetes</taxon>
        <taxon>Dothideomycetes incertae sedis</taxon>
        <taxon>Eremomycetales</taxon>
        <taxon>Eremomycetaceae</taxon>
        <taxon>Eremomyces</taxon>
    </lineage>
</organism>
<dbReference type="RefSeq" id="XP_033531665.1">
    <property type="nucleotide sequence ID" value="XM_033680004.1"/>
</dbReference>
<protein>
    <submittedName>
        <fullName evidence="1 3">Uncharacterized protein</fullName>
    </submittedName>
</protein>
<dbReference type="GeneID" id="54420574"/>
<reference evidence="1 3" key="1">
    <citation type="submission" date="2020-01" db="EMBL/GenBank/DDBJ databases">
        <authorList>
            <consortium name="DOE Joint Genome Institute"/>
            <person name="Haridas S."/>
            <person name="Albert R."/>
            <person name="Binder M."/>
            <person name="Bloem J."/>
            <person name="Labutti K."/>
            <person name="Salamov A."/>
            <person name="Andreopoulos B."/>
            <person name="Baker S.E."/>
            <person name="Barry K."/>
            <person name="Bills G."/>
            <person name="Bluhm B.H."/>
            <person name="Cannon C."/>
            <person name="Castanera R."/>
            <person name="Culley D.E."/>
            <person name="Daum C."/>
            <person name="Ezra D."/>
            <person name="Gonzalez J.B."/>
            <person name="Henrissat B."/>
            <person name="Kuo A."/>
            <person name="Liang C."/>
            <person name="Lipzen A."/>
            <person name="Lutzoni F."/>
            <person name="Magnuson J."/>
            <person name="Mondo S."/>
            <person name="Nolan M."/>
            <person name="Ohm R."/>
            <person name="Pangilinan J."/>
            <person name="Park H.-J."/>
            <person name="Ramirez L."/>
            <person name="Alfaro M."/>
            <person name="Sun H."/>
            <person name="Tritt A."/>
            <person name="Yoshinaga Y."/>
            <person name="Zwiers L.-H."/>
            <person name="Turgeon B.G."/>
            <person name="Goodwin S.B."/>
            <person name="Spatafora J.W."/>
            <person name="Crous P.W."/>
            <person name="Grigoriev I.V."/>
        </authorList>
    </citation>
    <scope>NUCLEOTIDE SEQUENCE</scope>
    <source>
        <strain evidence="1 3">CBS 781.70</strain>
    </source>
</reference>
<evidence type="ECO:0000313" key="3">
    <source>
        <dbReference type="RefSeq" id="XP_033531665.1"/>
    </source>
</evidence>
<name>A0A6G1FW71_9PEZI</name>
<reference evidence="3" key="3">
    <citation type="submission" date="2025-04" db="UniProtKB">
        <authorList>
            <consortium name="RefSeq"/>
        </authorList>
    </citation>
    <scope>IDENTIFICATION</scope>
    <source>
        <strain evidence="3">CBS 781.70</strain>
    </source>
</reference>
<sequence length="227" mass="25677">MTNCVVFAGWSIFTRVIEHFNVRPTEIEGSNVSEPDGPDAVYILGRSNSVFILEGSRRDIKTWTIAGLTYKDSVFPSAVIWRALTRVGSFMVLLLVFTTIPNGSTTDQLAFILLNALGQVNLLLGQQLNSTCRLSELKLIERAKVQSRTEVYGMLLRRFKDVGNGVKDWLEKADLLPRTDAWKIWSRHVVEDYRIDPKVLYQSIITERLDYDRSDCSAADEKTVITG</sequence>
<proteinExistence type="predicted"/>
<keyword evidence="2" id="KW-1185">Reference proteome</keyword>